<dbReference type="InterPro" id="IPR056154">
    <property type="entry name" value="Beta-prop_IFT140_1st"/>
</dbReference>
<evidence type="ECO:0000313" key="9">
    <source>
        <dbReference type="WBParaSite" id="ACRNAN_scaffold4445.g7250.t1"/>
    </source>
</evidence>
<dbReference type="Pfam" id="PF23385">
    <property type="entry name" value="Beta-prop_IFT140_2nd"/>
    <property type="match status" value="1"/>
</dbReference>
<proteinExistence type="predicted"/>
<evidence type="ECO:0000259" key="6">
    <source>
        <dbReference type="Pfam" id="PF23383"/>
    </source>
</evidence>
<dbReference type="GO" id="GO:0036064">
    <property type="term" value="C:ciliary basal body"/>
    <property type="evidence" value="ECO:0007669"/>
    <property type="project" value="TreeGrafter"/>
</dbReference>
<protein>
    <submittedName>
        <fullName evidence="9">Anaphase-promoting complex subunit 4-like WD40 domain-containing protein</fullName>
    </submittedName>
</protein>
<evidence type="ECO:0000256" key="1">
    <source>
        <dbReference type="ARBA" id="ARBA00004138"/>
    </source>
</evidence>
<evidence type="ECO:0000313" key="8">
    <source>
        <dbReference type="Proteomes" id="UP000887540"/>
    </source>
</evidence>
<dbReference type="Proteomes" id="UP000887540">
    <property type="component" value="Unplaced"/>
</dbReference>
<dbReference type="GO" id="GO:0005930">
    <property type="term" value="C:axoneme"/>
    <property type="evidence" value="ECO:0007669"/>
    <property type="project" value="TreeGrafter"/>
</dbReference>
<organism evidence="8 9">
    <name type="scientific">Acrobeloides nanus</name>
    <dbReference type="NCBI Taxonomy" id="290746"/>
    <lineage>
        <taxon>Eukaryota</taxon>
        <taxon>Metazoa</taxon>
        <taxon>Ecdysozoa</taxon>
        <taxon>Nematoda</taxon>
        <taxon>Chromadorea</taxon>
        <taxon>Rhabditida</taxon>
        <taxon>Tylenchina</taxon>
        <taxon>Cephalobomorpha</taxon>
        <taxon>Cephaloboidea</taxon>
        <taxon>Cephalobidae</taxon>
        <taxon>Acrobeloides</taxon>
    </lineage>
</organism>
<evidence type="ECO:0000256" key="3">
    <source>
        <dbReference type="ARBA" id="ARBA00022737"/>
    </source>
</evidence>
<evidence type="ECO:0000256" key="5">
    <source>
        <dbReference type="ARBA" id="ARBA00023273"/>
    </source>
</evidence>
<dbReference type="InterPro" id="IPR001680">
    <property type="entry name" value="WD40_rpt"/>
</dbReference>
<sequence length="526" mass="59507">MAMLISEPTEDKDGTEHLCLQWHPCRDFLAVSSYRSGHGGEVNFFTKKGGKSFFVSKIAQNVRATKIAWHPSETILAVGWDNGRISIIDPLNKLEHDIGERDQDEICCMQWEERNSLLLVGDKNGLLVLYAVNLNHLEETKRHSRNQMNDELPVDICLKRLKSKSLLESQDHTSVLKNKELDEAEEQLLDAITKSKRYQALESSVEEAITTTDNTDMVTVFIIGGSKGSILIYLPQNGRVHKIFQAEHGIRQILDMPERIFLLAITDGLMFYQITVEGTKATEKIRVKLTGKREQFSMIQIDSDTIALCYGERDIRIWDLKNEDNALFRLTSEKGYGSTENVICLSYSPKKDCISGGTSEGKIANWRRRRELRDQPIDQQWRLQTATGTGMNIHTVSWSHTTTALAVNGIHSVSIFRDDSVLMHFDTEYAGVQSGSQAISLLRLIDPLETQEIQLPTPPKGIYIFGKNFGVWDEEQVQLYEIKNSSNTPLGIQPVSSFSAATKYVVIHGQSIFTLDKEKINIRTLQ</sequence>
<dbReference type="SMART" id="SM00320">
    <property type="entry name" value="WD40"/>
    <property type="match status" value="4"/>
</dbReference>
<accession>A0A914DW40</accession>
<keyword evidence="3" id="KW-0677">Repeat</keyword>
<keyword evidence="5" id="KW-0966">Cell projection</keyword>
<dbReference type="WBParaSite" id="ACRNAN_scaffold4445.g7250.t1">
    <property type="protein sequence ID" value="ACRNAN_scaffold4445.g7250.t1"/>
    <property type="gene ID" value="ACRNAN_scaffold4445.g7250"/>
</dbReference>
<dbReference type="PANTHER" id="PTHR15722">
    <property type="entry name" value="IFT140/172-RELATED"/>
    <property type="match status" value="1"/>
</dbReference>
<keyword evidence="2" id="KW-0853">WD repeat</keyword>
<name>A0A914DW40_9BILA</name>
<dbReference type="AlphaFoldDB" id="A0A914DW40"/>
<dbReference type="GO" id="GO:0035721">
    <property type="term" value="P:intraciliary retrograde transport"/>
    <property type="evidence" value="ECO:0007669"/>
    <property type="project" value="TreeGrafter"/>
</dbReference>
<comment type="subcellular location">
    <subcellularLocation>
        <location evidence="1">Cell projection</location>
        <location evidence="1">Cilium</location>
    </subcellularLocation>
</comment>
<dbReference type="PANTHER" id="PTHR15722:SF7">
    <property type="entry name" value="INTRAFLAGELLAR TRANSPORT PROTEIN 140 HOMOLOG"/>
    <property type="match status" value="1"/>
</dbReference>
<evidence type="ECO:0000256" key="4">
    <source>
        <dbReference type="ARBA" id="ARBA00023069"/>
    </source>
</evidence>
<dbReference type="SUPFAM" id="SSF50978">
    <property type="entry name" value="WD40 repeat-like"/>
    <property type="match status" value="1"/>
</dbReference>
<keyword evidence="8" id="KW-1185">Reference proteome</keyword>
<feature type="domain" description="IFT140 second beta-propeller" evidence="7">
    <location>
        <begin position="428"/>
        <end position="526"/>
    </location>
</feature>
<dbReference type="InterPro" id="IPR036322">
    <property type="entry name" value="WD40_repeat_dom_sf"/>
</dbReference>
<evidence type="ECO:0000256" key="2">
    <source>
        <dbReference type="ARBA" id="ARBA00022574"/>
    </source>
</evidence>
<dbReference type="InterPro" id="IPR015943">
    <property type="entry name" value="WD40/YVTN_repeat-like_dom_sf"/>
</dbReference>
<keyword evidence="4" id="KW-0969">Cilium</keyword>
<evidence type="ECO:0000259" key="7">
    <source>
        <dbReference type="Pfam" id="PF23385"/>
    </source>
</evidence>
<dbReference type="Gene3D" id="2.130.10.10">
    <property type="entry name" value="YVTN repeat-like/Quinoprotein amine dehydrogenase"/>
    <property type="match status" value="2"/>
</dbReference>
<dbReference type="Pfam" id="PF23383">
    <property type="entry name" value="Beta-prop_IFT140_1st"/>
    <property type="match status" value="1"/>
</dbReference>
<reference evidence="9" key="1">
    <citation type="submission" date="2022-11" db="UniProtKB">
        <authorList>
            <consortium name="WormBaseParasite"/>
        </authorList>
    </citation>
    <scope>IDENTIFICATION</scope>
</reference>
<dbReference type="GO" id="GO:0030991">
    <property type="term" value="C:intraciliary transport particle A"/>
    <property type="evidence" value="ECO:0007669"/>
    <property type="project" value="TreeGrafter"/>
</dbReference>
<dbReference type="InterPro" id="IPR056155">
    <property type="entry name" value="Beta-prop_IFT140_2nd"/>
</dbReference>
<feature type="domain" description="IFT140 first beta-propeller" evidence="6">
    <location>
        <begin position="16"/>
        <end position="417"/>
    </location>
</feature>